<evidence type="ECO:0008006" key="4">
    <source>
        <dbReference type="Google" id="ProtNLM"/>
    </source>
</evidence>
<feature type="transmembrane region" description="Helical" evidence="1">
    <location>
        <begin position="113"/>
        <end position="140"/>
    </location>
</feature>
<feature type="transmembrane region" description="Helical" evidence="1">
    <location>
        <begin position="7"/>
        <end position="29"/>
    </location>
</feature>
<organism evidence="2 3">
    <name type="scientific">Flavobacterium plantiphilum</name>
    <dbReference type="NCBI Taxonomy" id="3163297"/>
    <lineage>
        <taxon>Bacteria</taxon>
        <taxon>Pseudomonadati</taxon>
        <taxon>Bacteroidota</taxon>
        <taxon>Flavobacteriia</taxon>
        <taxon>Flavobacteriales</taxon>
        <taxon>Flavobacteriaceae</taxon>
        <taxon>Flavobacterium</taxon>
    </lineage>
</organism>
<proteinExistence type="predicted"/>
<keyword evidence="1" id="KW-0472">Membrane</keyword>
<keyword evidence="3" id="KW-1185">Reference proteome</keyword>
<evidence type="ECO:0000313" key="3">
    <source>
        <dbReference type="Proteomes" id="UP001629260"/>
    </source>
</evidence>
<gene>
    <name evidence="2" type="ORF">ABS764_13420</name>
</gene>
<evidence type="ECO:0000256" key="1">
    <source>
        <dbReference type="SAM" id="Phobius"/>
    </source>
</evidence>
<comment type="caution">
    <text evidence="2">The sequence shown here is derived from an EMBL/GenBank/DDBJ whole genome shotgun (WGS) entry which is preliminary data.</text>
</comment>
<dbReference type="Proteomes" id="UP001629260">
    <property type="component" value="Unassembled WGS sequence"/>
</dbReference>
<reference evidence="2 3" key="1">
    <citation type="submission" date="2024-06" db="EMBL/GenBank/DDBJ databases">
        <authorList>
            <person name="Kaempfer P."/>
            <person name="Viver T."/>
        </authorList>
    </citation>
    <scope>NUCLEOTIDE SEQUENCE [LARGE SCALE GENOMIC DNA]</scope>
    <source>
        <strain evidence="2 3">ST-87</strain>
    </source>
</reference>
<sequence>MMKIIQNIAVGFIVSFLGSLPLGYLNIVGLEVYSKLGLEPLVFYILGVVCIEAFVAYYTLIFAHQLVQNKKLMKGIEVFGVFFLLLVAFIFYQKSSHTVHGEGYLNAYLQWPVFAVGVFLSCLNFLQIPFWLAWNLYFLNGNYISIYKRLKFHYVGGTMVGVFFGMLFIIYFLDKIHKQIAFLTDYMVPVIIPVFFVCMSGLQGYKVYKKYFYNKITLEEKESE</sequence>
<accession>A0ABW8XWX3</accession>
<feature type="transmembrane region" description="Helical" evidence="1">
    <location>
        <begin position="179"/>
        <end position="202"/>
    </location>
</feature>
<name>A0ABW8XWX3_9FLAO</name>
<feature type="transmembrane region" description="Helical" evidence="1">
    <location>
        <begin position="41"/>
        <end position="63"/>
    </location>
</feature>
<feature type="transmembrane region" description="Helical" evidence="1">
    <location>
        <begin position="152"/>
        <end position="173"/>
    </location>
</feature>
<keyword evidence="1" id="KW-0812">Transmembrane</keyword>
<evidence type="ECO:0000313" key="2">
    <source>
        <dbReference type="EMBL" id="MFL9831847.1"/>
    </source>
</evidence>
<dbReference type="EMBL" id="JBELQA010000008">
    <property type="protein sequence ID" value="MFL9831847.1"/>
    <property type="molecule type" value="Genomic_DNA"/>
</dbReference>
<dbReference type="RefSeq" id="WP_408082318.1">
    <property type="nucleotide sequence ID" value="NZ_JBELQA010000008.1"/>
</dbReference>
<feature type="transmembrane region" description="Helical" evidence="1">
    <location>
        <begin position="75"/>
        <end position="93"/>
    </location>
</feature>
<protein>
    <recommendedName>
        <fullName evidence="4">LysE type translocator</fullName>
    </recommendedName>
</protein>
<keyword evidence="1" id="KW-1133">Transmembrane helix</keyword>